<dbReference type="Proteomes" id="UP000179627">
    <property type="component" value="Unassembled WGS sequence"/>
</dbReference>
<name>A0A1S1RD45_9ACTN</name>
<gene>
    <name evidence="2" type="ORF">CC117_10970</name>
</gene>
<comment type="caution">
    <text evidence="2">The sequence shown here is derived from an EMBL/GenBank/DDBJ whole genome shotgun (WGS) entry which is preliminary data.</text>
</comment>
<accession>A0A1S1RD45</accession>
<proteinExistence type="predicted"/>
<sequence length="142" mass="16034">MTSVADLRPRFFVDENTLPLGKALAAVRSDVVHPGHRRCPVRMGALDVEWLPYAGDAGLVLITRDIRIRHRPAEKRLFLLHGVKGIFLTKGGSMPRWDMLCMIVQHWNRIEPLAEVTGPWSYSLTRAGIRELKLPASRDGSR</sequence>
<dbReference type="InterPro" id="IPR041375">
    <property type="entry name" value="VapC45_PIN-like"/>
</dbReference>
<reference evidence="3" key="1">
    <citation type="submission" date="2016-07" db="EMBL/GenBank/DDBJ databases">
        <title>Sequence Frankia sp. strain CcI1.17.</title>
        <authorList>
            <person name="Ghodhbane-Gtari F."/>
            <person name="Swanson E."/>
            <person name="Gueddou A."/>
            <person name="Morris K."/>
            <person name="Hezbri K."/>
            <person name="Ktari A."/>
            <person name="Nouioui I."/>
            <person name="Abebe-Akele F."/>
            <person name="Simpson S."/>
            <person name="Thomas K."/>
            <person name="Gtari M."/>
            <person name="Tisa L.S."/>
            <person name="Hurst S."/>
        </authorList>
    </citation>
    <scope>NUCLEOTIDE SEQUENCE [LARGE SCALE GENOMIC DNA]</scope>
    <source>
        <strain evidence="3">Cc1.17</strain>
    </source>
</reference>
<dbReference type="Pfam" id="PF18478">
    <property type="entry name" value="PIN_10"/>
    <property type="match status" value="1"/>
</dbReference>
<keyword evidence="3" id="KW-1185">Reference proteome</keyword>
<dbReference type="EMBL" id="MBLM01000036">
    <property type="protein sequence ID" value="OHV43142.1"/>
    <property type="molecule type" value="Genomic_DNA"/>
</dbReference>
<evidence type="ECO:0000313" key="3">
    <source>
        <dbReference type="Proteomes" id="UP000179627"/>
    </source>
</evidence>
<dbReference type="OrthoDB" id="3828387at2"/>
<organism evidence="2 3">
    <name type="scientific">Parafrankia colletiae</name>
    <dbReference type="NCBI Taxonomy" id="573497"/>
    <lineage>
        <taxon>Bacteria</taxon>
        <taxon>Bacillati</taxon>
        <taxon>Actinomycetota</taxon>
        <taxon>Actinomycetes</taxon>
        <taxon>Frankiales</taxon>
        <taxon>Frankiaceae</taxon>
        <taxon>Parafrankia</taxon>
    </lineage>
</organism>
<evidence type="ECO:0000313" key="2">
    <source>
        <dbReference type="EMBL" id="OHV43142.1"/>
    </source>
</evidence>
<evidence type="ECO:0000259" key="1">
    <source>
        <dbReference type="Pfam" id="PF18478"/>
    </source>
</evidence>
<dbReference type="AlphaFoldDB" id="A0A1S1RD45"/>
<feature type="domain" description="VapC45 PIN like" evidence="1">
    <location>
        <begin position="9"/>
        <end position="90"/>
    </location>
</feature>
<protein>
    <recommendedName>
        <fullName evidence="1">VapC45 PIN like domain-containing protein</fullName>
    </recommendedName>
</protein>